<keyword evidence="1" id="KW-0812">Transmembrane</keyword>
<dbReference type="Pfam" id="PF10825">
    <property type="entry name" value="DUF2752"/>
    <property type="match status" value="1"/>
</dbReference>
<organism evidence="2 3">
    <name type="scientific">Sphingobacterium humi</name>
    <dbReference type="NCBI Taxonomy" id="1796905"/>
    <lineage>
        <taxon>Bacteria</taxon>
        <taxon>Pseudomonadati</taxon>
        <taxon>Bacteroidota</taxon>
        <taxon>Sphingobacteriia</taxon>
        <taxon>Sphingobacteriales</taxon>
        <taxon>Sphingobacteriaceae</taxon>
        <taxon>Sphingobacterium</taxon>
    </lineage>
</organism>
<keyword evidence="1" id="KW-1133">Transmembrane helix</keyword>
<reference evidence="2 3" key="1">
    <citation type="submission" date="2019-12" db="EMBL/GenBank/DDBJ databases">
        <authorList>
            <person name="Dong K."/>
        </authorList>
    </citation>
    <scope>NUCLEOTIDE SEQUENCE [LARGE SCALE GENOMIC DNA]</scope>
    <source>
        <strain evidence="2 3">JCM 31225</strain>
    </source>
</reference>
<dbReference type="OrthoDB" id="9815897at2"/>
<keyword evidence="3" id="KW-1185">Reference proteome</keyword>
<gene>
    <name evidence="2" type="ORF">GQF63_07230</name>
</gene>
<proteinExistence type="predicted"/>
<dbReference type="EMBL" id="WSQA01000004">
    <property type="protein sequence ID" value="MVZ61805.1"/>
    <property type="molecule type" value="Genomic_DNA"/>
</dbReference>
<evidence type="ECO:0000313" key="3">
    <source>
        <dbReference type="Proteomes" id="UP000435036"/>
    </source>
</evidence>
<sequence>MLTAKNKLYLITGVVCFFGLLWLFLEYQHPTETTLCPIKRVTGYPCPSCGTTRSIHSLLHRHFLEAIWINPLGLVAAAMAVGILLLMSIDLIFRKDYFYRAYRWIEQTLQSKRWLSISLIILLLLNWIWNIKKGL</sequence>
<feature type="transmembrane region" description="Helical" evidence="1">
    <location>
        <begin position="67"/>
        <end position="93"/>
    </location>
</feature>
<dbReference type="RefSeq" id="WP_160368539.1">
    <property type="nucleotide sequence ID" value="NZ_WSQA01000004.1"/>
</dbReference>
<protein>
    <submittedName>
        <fullName evidence="2">DUF2752 domain-containing protein</fullName>
    </submittedName>
</protein>
<evidence type="ECO:0000313" key="2">
    <source>
        <dbReference type="EMBL" id="MVZ61805.1"/>
    </source>
</evidence>
<comment type="caution">
    <text evidence="2">The sequence shown here is derived from an EMBL/GenBank/DDBJ whole genome shotgun (WGS) entry which is preliminary data.</text>
</comment>
<dbReference type="InterPro" id="IPR021215">
    <property type="entry name" value="DUF2752"/>
</dbReference>
<evidence type="ECO:0000256" key="1">
    <source>
        <dbReference type="SAM" id="Phobius"/>
    </source>
</evidence>
<feature type="transmembrane region" description="Helical" evidence="1">
    <location>
        <begin position="7"/>
        <end position="25"/>
    </location>
</feature>
<feature type="transmembrane region" description="Helical" evidence="1">
    <location>
        <begin position="114"/>
        <end position="131"/>
    </location>
</feature>
<name>A0A6N8KWM2_9SPHI</name>
<dbReference type="Proteomes" id="UP000435036">
    <property type="component" value="Unassembled WGS sequence"/>
</dbReference>
<keyword evidence="1" id="KW-0472">Membrane</keyword>
<dbReference type="AlphaFoldDB" id="A0A6N8KWM2"/>
<accession>A0A6N8KWM2</accession>